<dbReference type="RefSeq" id="WP_189376307.1">
    <property type="nucleotide sequence ID" value="NZ_BNAH01000001.1"/>
</dbReference>
<evidence type="ECO:0000256" key="1">
    <source>
        <dbReference type="SAM" id="MobiDB-lite"/>
    </source>
</evidence>
<keyword evidence="3" id="KW-1185">Reference proteome</keyword>
<sequence length="120" mass="13782">MYINHSSSNPLLSSQVQSTNNKTQVNHQREQTRANEQEQSAQKDQSLSQQQRLDVDQQALSRIERYTSERNDQFSQTRSVNGGYDQPSEKNQLAVNSYRSIEAISQRESIKQTFGVDLFA</sequence>
<feature type="compositionally biased region" description="Polar residues" evidence="1">
    <location>
        <begin position="1"/>
        <end position="26"/>
    </location>
</feature>
<evidence type="ECO:0000313" key="2">
    <source>
        <dbReference type="EMBL" id="GHE78530.1"/>
    </source>
</evidence>
<organism evidence="2 3">
    <name type="scientific">Thalassotalea profundi</name>
    <dbReference type="NCBI Taxonomy" id="2036687"/>
    <lineage>
        <taxon>Bacteria</taxon>
        <taxon>Pseudomonadati</taxon>
        <taxon>Pseudomonadota</taxon>
        <taxon>Gammaproteobacteria</taxon>
        <taxon>Alteromonadales</taxon>
        <taxon>Colwelliaceae</taxon>
        <taxon>Thalassotalea</taxon>
    </lineage>
</organism>
<feature type="compositionally biased region" description="Polar residues" evidence="1">
    <location>
        <begin position="37"/>
        <end position="52"/>
    </location>
</feature>
<dbReference type="EMBL" id="BNAH01000001">
    <property type="protein sequence ID" value="GHE78530.1"/>
    <property type="molecule type" value="Genomic_DNA"/>
</dbReference>
<feature type="region of interest" description="Disordered" evidence="1">
    <location>
        <begin position="1"/>
        <end position="91"/>
    </location>
</feature>
<protein>
    <submittedName>
        <fullName evidence="2">Uncharacterized protein</fullName>
    </submittedName>
</protein>
<accession>A0ABQ3IEZ7</accession>
<name>A0ABQ3IEZ7_9GAMM</name>
<dbReference type="Proteomes" id="UP000626370">
    <property type="component" value="Unassembled WGS sequence"/>
</dbReference>
<proteinExistence type="predicted"/>
<comment type="caution">
    <text evidence="2">The sequence shown here is derived from an EMBL/GenBank/DDBJ whole genome shotgun (WGS) entry which is preliminary data.</text>
</comment>
<evidence type="ECO:0000313" key="3">
    <source>
        <dbReference type="Proteomes" id="UP000626370"/>
    </source>
</evidence>
<feature type="compositionally biased region" description="Basic and acidic residues" evidence="1">
    <location>
        <begin position="27"/>
        <end position="36"/>
    </location>
</feature>
<reference evidence="3" key="1">
    <citation type="journal article" date="2019" name="Int. J. Syst. Evol. Microbiol.">
        <title>The Global Catalogue of Microorganisms (GCM) 10K type strain sequencing project: providing services to taxonomists for standard genome sequencing and annotation.</title>
        <authorList>
            <consortium name="The Broad Institute Genomics Platform"/>
            <consortium name="The Broad Institute Genome Sequencing Center for Infectious Disease"/>
            <person name="Wu L."/>
            <person name="Ma J."/>
        </authorList>
    </citation>
    <scope>NUCLEOTIDE SEQUENCE [LARGE SCALE GENOMIC DNA]</scope>
    <source>
        <strain evidence="3">CGMCC 1.15922</strain>
    </source>
</reference>
<gene>
    <name evidence="2" type="ORF">GCM10011501_02950</name>
</gene>
<feature type="compositionally biased region" description="Basic and acidic residues" evidence="1">
    <location>
        <begin position="62"/>
        <end position="72"/>
    </location>
</feature>